<dbReference type="Pfam" id="PF07872">
    <property type="entry name" value="DUF1659"/>
    <property type="match status" value="1"/>
</dbReference>
<gene>
    <name evidence="2" type="ORF">SAMN05192533_1252</name>
</gene>
<dbReference type="EMBL" id="FOBW01000025">
    <property type="protein sequence ID" value="SEN88425.1"/>
    <property type="molecule type" value="Genomic_DNA"/>
</dbReference>
<dbReference type="InterPro" id="IPR012454">
    <property type="entry name" value="DUF1659"/>
</dbReference>
<dbReference type="STRING" id="930146.SAMN05192533_1252"/>
<organism evidence="2 3">
    <name type="scientific">Mesobacillus persicus</name>
    <dbReference type="NCBI Taxonomy" id="930146"/>
    <lineage>
        <taxon>Bacteria</taxon>
        <taxon>Bacillati</taxon>
        <taxon>Bacillota</taxon>
        <taxon>Bacilli</taxon>
        <taxon>Bacillales</taxon>
        <taxon>Bacillaceae</taxon>
        <taxon>Mesobacillus</taxon>
    </lineage>
</organism>
<dbReference type="Proteomes" id="UP000198553">
    <property type="component" value="Unassembled WGS sequence"/>
</dbReference>
<protein>
    <recommendedName>
        <fullName evidence="1">DUF1659 domain-containing protein</fullName>
    </recommendedName>
</protein>
<reference evidence="3" key="1">
    <citation type="submission" date="2016-10" db="EMBL/GenBank/DDBJ databases">
        <authorList>
            <person name="Varghese N."/>
            <person name="Submissions S."/>
        </authorList>
    </citation>
    <scope>NUCLEOTIDE SEQUENCE [LARGE SCALE GENOMIC DNA]</scope>
    <source>
        <strain evidence="3">B48,IBRC-M 10115,DSM 25386,CECT 8001</strain>
    </source>
</reference>
<sequence length="71" mass="7723">MAQAMLKNSRLTLVFETGMNEKGEPIFKGKSYANVQKEATADQLHQAATALAGLSAYPLSSVERTDNHDII</sequence>
<feature type="domain" description="DUF1659" evidence="1">
    <location>
        <begin position="3"/>
        <end position="71"/>
    </location>
</feature>
<accession>A0A1H8K6G4</accession>
<dbReference type="RefSeq" id="WP_090750248.1">
    <property type="nucleotide sequence ID" value="NZ_FOBW01000025.1"/>
</dbReference>
<dbReference type="OrthoDB" id="48766at2"/>
<evidence type="ECO:0000259" key="1">
    <source>
        <dbReference type="Pfam" id="PF07872"/>
    </source>
</evidence>
<evidence type="ECO:0000313" key="3">
    <source>
        <dbReference type="Proteomes" id="UP000198553"/>
    </source>
</evidence>
<proteinExistence type="predicted"/>
<keyword evidence="3" id="KW-1185">Reference proteome</keyword>
<name>A0A1H8K6G4_9BACI</name>
<dbReference type="AlphaFoldDB" id="A0A1H8K6G4"/>
<evidence type="ECO:0000313" key="2">
    <source>
        <dbReference type="EMBL" id="SEN88425.1"/>
    </source>
</evidence>